<dbReference type="InterPro" id="IPR058130">
    <property type="entry name" value="PEA_transf_C"/>
</dbReference>
<dbReference type="InterPro" id="IPR017850">
    <property type="entry name" value="Alkaline_phosphatase_core_sf"/>
</dbReference>
<dbReference type="Pfam" id="PF08019">
    <property type="entry name" value="EptA_B_N"/>
    <property type="match status" value="1"/>
</dbReference>
<dbReference type="InterPro" id="IPR040423">
    <property type="entry name" value="PEA_transferase"/>
</dbReference>
<evidence type="ECO:0000256" key="2">
    <source>
        <dbReference type="ARBA" id="ARBA00022475"/>
    </source>
</evidence>
<comment type="caution">
    <text evidence="11">The sequence shown here is derived from an EMBL/GenBank/DDBJ whole genome shotgun (WGS) entry which is preliminary data.</text>
</comment>
<feature type="transmembrane region" description="Helical" evidence="8">
    <location>
        <begin position="155"/>
        <end position="177"/>
    </location>
</feature>
<sequence>MTSMATRLYRKYNISHAAFCVVYPATLYVGCNAINIDKIARWFPARSGVDYLPLAAYLLAGLCLFTAFFTLLAHRWTIKPVAIVLTVASAVATYFIAKYNVAIDSSMVQNVWHTDRTEVGQLLSPQMIPYAVFLVFVPVLIVLRADIGFPSSGRYLIASLMIVGISLPLATACLYLNRNPIQRAGNVSRKYIVYSLVPVNVVSGAIGAAGKALAPYLSFHRAPPTFSATVASPGNLVVVLAIGESSRQKNFGIYGYQRNDTTPTLRQVNGLHVLNGVARIGSTLYALPEILRKNRVTLPEIVSKAGIPTACYVNYTLYDNCASVGETPVDHCGHGGHCYDEDVIPMLANRLQTYRSGYSFVVLHLGGGSHGPVYRDRIPPEYQRFEPTCNDADIADKCSLAQIYNSYDNTILYVDHVVGEIIHTLDRSGAPYVFLYLSDHGESLMENGVMFHGMPPGVSLPEEQAHIPLIVKASVPIDIVDRVEYHQPDVFDTVLDLFSIRSDLFDRADSFVKIAPQP</sequence>
<evidence type="ECO:0000259" key="10">
    <source>
        <dbReference type="Pfam" id="PF08019"/>
    </source>
</evidence>
<evidence type="ECO:0000259" key="9">
    <source>
        <dbReference type="Pfam" id="PF00884"/>
    </source>
</evidence>
<protein>
    <submittedName>
        <fullName evidence="11">Phosphoethanolamine transferase</fullName>
    </submittedName>
</protein>
<dbReference type="InterPro" id="IPR012549">
    <property type="entry name" value="EptA-like_N"/>
</dbReference>
<accession>A0A6M2BSH6</accession>
<dbReference type="Gene3D" id="3.40.720.10">
    <property type="entry name" value="Alkaline Phosphatase, subunit A"/>
    <property type="match status" value="1"/>
</dbReference>
<evidence type="ECO:0000256" key="3">
    <source>
        <dbReference type="ARBA" id="ARBA00022519"/>
    </source>
</evidence>
<keyword evidence="2" id="KW-1003">Cell membrane</keyword>
<feature type="transmembrane region" description="Helical" evidence="8">
    <location>
        <begin position="127"/>
        <end position="143"/>
    </location>
</feature>
<keyword evidence="5 8" id="KW-0812">Transmembrane</keyword>
<name>A0A6M2BSH6_9GAMM</name>
<reference evidence="11 12" key="1">
    <citation type="journal article" date="2014" name="Int. J. Syst. Evol. Microbiol.">
        <title>Solimonas terrae sp. nov., isolated from soil.</title>
        <authorList>
            <person name="Kim S.J."/>
            <person name="Moon J.Y."/>
            <person name="Weon H.Y."/>
            <person name="Ahn J.H."/>
            <person name="Chen W.M."/>
            <person name="Kwon S.W."/>
        </authorList>
    </citation>
    <scope>NUCLEOTIDE SEQUENCE [LARGE SCALE GENOMIC DNA]</scope>
    <source>
        <strain evidence="11 12">KIS83-12</strain>
    </source>
</reference>
<dbReference type="PANTHER" id="PTHR30443:SF2">
    <property type="entry name" value="PHOSPHOETHANOLAMINE TRANSFERASE EPTC"/>
    <property type="match status" value="1"/>
</dbReference>
<comment type="subcellular location">
    <subcellularLocation>
        <location evidence="1">Cell inner membrane</location>
        <topology evidence="1">Multi-pass membrane protein</topology>
    </subcellularLocation>
</comment>
<feature type="transmembrane region" description="Helical" evidence="8">
    <location>
        <begin position="80"/>
        <end position="97"/>
    </location>
</feature>
<dbReference type="Pfam" id="PF00884">
    <property type="entry name" value="Sulfatase"/>
    <property type="match status" value="1"/>
</dbReference>
<proteinExistence type="predicted"/>
<dbReference type="PANTHER" id="PTHR30443">
    <property type="entry name" value="INNER MEMBRANE PROTEIN"/>
    <property type="match status" value="1"/>
</dbReference>
<feature type="transmembrane region" description="Helical" evidence="8">
    <location>
        <begin position="12"/>
        <end position="35"/>
    </location>
</feature>
<keyword evidence="6 8" id="KW-1133">Transmembrane helix</keyword>
<feature type="domain" description="Sulfatase N-terminal" evidence="9">
    <location>
        <begin position="238"/>
        <end position="499"/>
    </location>
</feature>
<dbReference type="InterPro" id="IPR000917">
    <property type="entry name" value="Sulfatase_N"/>
</dbReference>
<evidence type="ECO:0000256" key="5">
    <source>
        <dbReference type="ARBA" id="ARBA00022692"/>
    </source>
</evidence>
<dbReference type="AlphaFoldDB" id="A0A6M2BSH6"/>
<organism evidence="11 12">
    <name type="scientific">Solimonas terrae</name>
    <dbReference type="NCBI Taxonomy" id="1396819"/>
    <lineage>
        <taxon>Bacteria</taxon>
        <taxon>Pseudomonadati</taxon>
        <taxon>Pseudomonadota</taxon>
        <taxon>Gammaproteobacteria</taxon>
        <taxon>Nevskiales</taxon>
        <taxon>Nevskiaceae</taxon>
        <taxon>Solimonas</taxon>
    </lineage>
</organism>
<evidence type="ECO:0000256" key="7">
    <source>
        <dbReference type="ARBA" id="ARBA00023136"/>
    </source>
</evidence>
<evidence type="ECO:0000256" key="6">
    <source>
        <dbReference type="ARBA" id="ARBA00022989"/>
    </source>
</evidence>
<keyword evidence="3" id="KW-0997">Cell inner membrane</keyword>
<dbReference type="GO" id="GO:0005886">
    <property type="term" value="C:plasma membrane"/>
    <property type="evidence" value="ECO:0007669"/>
    <property type="project" value="UniProtKB-SubCell"/>
</dbReference>
<feature type="transmembrane region" description="Helical" evidence="8">
    <location>
        <begin position="55"/>
        <end position="73"/>
    </location>
</feature>
<dbReference type="Proteomes" id="UP000472676">
    <property type="component" value="Unassembled WGS sequence"/>
</dbReference>
<dbReference type="CDD" id="cd16017">
    <property type="entry name" value="LptA"/>
    <property type="match status" value="1"/>
</dbReference>
<dbReference type="SUPFAM" id="SSF53649">
    <property type="entry name" value="Alkaline phosphatase-like"/>
    <property type="match status" value="1"/>
</dbReference>
<evidence type="ECO:0000313" key="11">
    <source>
        <dbReference type="EMBL" id="NGY05582.1"/>
    </source>
</evidence>
<evidence type="ECO:0000256" key="1">
    <source>
        <dbReference type="ARBA" id="ARBA00004429"/>
    </source>
</evidence>
<dbReference type="GO" id="GO:0009244">
    <property type="term" value="P:lipopolysaccharide core region biosynthetic process"/>
    <property type="evidence" value="ECO:0007669"/>
    <property type="project" value="TreeGrafter"/>
</dbReference>
<gene>
    <name evidence="11" type="ORF">G7Y85_12485</name>
</gene>
<dbReference type="GO" id="GO:0016776">
    <property type="term" value="F:phosphotransferase activity, phosphate group as acceptor"/>
    <property type="evidence" value="ECO:0007669"/>
    <property type="project" value="TreeGrafter"/>
</dbReference>
<keyword evidence="12" id="KW-1185">Reference proteome</keyword>
<dbReference type="RefSeq" id="WP_166257370.1">
    <property type="nucleotide sequence ID" value="NZ_JAAMOW010000006.1"/>
</dbReference>
<dbReference type="EMBL" id="JAAMOW010000006">
    <property type="protein sequence ID" value="NGY05582.1"/>
    <property type="molecule type" value="Genomic_DNA"/>
</dbReference>
<feature type="domain" description="Phosphoethanolamine transferase N-terminal" evidence="10">
    <location>
        <begin position="62"/>
        <end position="207"/>
    </location>
</feature>
<evidence type="ECO:0000256" key="8">
    <source>
        <dbReference type="SAM" id="Phobius"/>
    </source>
</evidence>
<evidence type="ECO:0000313" key="12">
    <source>
        <dbReference type="Proteomes" id="UP000472676"/>
    </source>
</evidence>
<evidence type="ECO:0000256" key="4">
    <source>
        <dbReference type="ARBA" id="ARBA00022679"/>
    </source>
</evidence>
<keyword evidence="7 8" id="KW-0472">Membrane</keyword>
<keyword evidence="4 11" id="KW-0808">Transferase</keyword>